<reference evidence="1" key="1">
    <citation type="journal article" date="2014" name="Nat. Commun.">
        <title>The tobacco genome sequence and its comparison with those of tomato and potato.</title>
        <authorList>
            <person name="Sierro N."/>
            <person name="Battey J.N."/>
            <person name="Ouadi S."/>
            <person name="Bakaher N."/>
            <person name="Bovet L."/>
            <person name="Willig A."/>
            <person name="Goepfert S."/>
            <person name="Peitsch M.C."/>
            <person name="Ivanov N.V."/>
        </authorList>
    </citation>
    <scope>NUCLEOTIDE SEQUENCE [LARGE SCALE GENOMIC DNA]</scope>
</reference>
<evidence type="ECO:0000313" key="2">
    <source>
        <dbReference type="RefSeq" id="XP_075083587.1"/>
    </source>
</evidence>
<reference evidence="2" key="2">
    <citation type="submission" date="2025-08" db="UniProtKB">
        <authorList>
            <consortium name="RefSeq"/>
        </authorList>
    </citation>
    <scope>IDENTIFICATION</scope>
    <source>
        <tissue evidence="2">Leaf</tissue>
    </source>
</reference>
<dbReference type="RefSeq" id="XP_075083587.1">
    <property type="nucleotide sequence ID" value="XM_075227486.1"/>
</dbReference>
<protein>
    <submittedName>
        <fullName evidence="2">Uncharacterized protein LOC142167321</fullName>
    </submittedName>
</protein>
<sequence length="385" mass="43223">MTTSAEQQNNSVGTTAAMETASSSRTTPAPAMAPVEKPEMFFGVDFKRCCLEGGLYNVYSVMKTSRELWNDLGKKYKTEDAGLKKFVAAKFLDFKMVDGMVINEAFQVAAFIEKLFPLWKDFKNYLKHKHKKITLEDLIVRLRIEEDNKATEKKSRGNSTIMGANIVEEASTSKKRKKSSGPKNYPSKKKFKGNCHNCVKVGHKATECRAPKKDKKKSQANMIEKNDEIDDLCAMLSECNLVGNPREWWIDSGANRHVCTNKELFTSYAPAGPNKTVFMENSATAKIEGTSKIALKMTSCKIVTQNDVLHIPKMRKNLVSTSLLVKNGFKCVFVSDKVVVSKNEMYVGKDYLTEGLFKLNVIDIDMNKIPASSYLLCQMIYGMNV</sequence>
<gene>
    <name evidence="2" type="primary">LOC142167321</name>
</gene>
<dbReference type="Proteomes" id="UP000790787">
    <property type="component" value="Chromosome 12"/>
</dbReference>
<evidence type="ECO:0000313" key="1">
    <source>
        <dbReference type="Proteomes" id="UP000790787"/>
    </source>
</evidence>
<keyword evidence="1" id="KW-1185">Reference proteome</keyword>
<name>A0AC58SF31_TOBAC</name>
<proteinExistence type="predicted"/>
<organism evidence="1 2">
    <name type="scientific">Nicotiana tabacum</name>
    <name type="common">Common tobacco</name>
    <dbReference type="NCBI Taxonomy" id="4097"/>
    <lineage>
        <taxon>Eukaryota</taxon>
        <taxon>Viridiplantae</taxon>
        <taxon>Streptophyta</taxon>
        <taxon>Embryophyta</taxon>
        <taxon>Tracheophyta</taxon>
        <taxon>Spermatophyta</taxon>
        <taxon>Magnoliopsida</taxon>
        <taxon>eudicotyledons</taxon>
        <taxon>Gunneridae</taxon>
        <taxon>Pentapetalae</taxon>
        <taxon>asterids</taxon>
        <taxon>lamiids</taxon>
        <taxon>Solanales</taxon>
        <taxon>Solanaceae</taxon>
        <taxon>Nicotianoideae</taxon>
        <taxon>Nicotianeae</taxon>
        <taxon>Nicotiana</taxon>
    </lineage>
</organism>
<accession>A0AC58SF31</accession>